<proteinExistence type="predicted"/>
<feature type="region of interest" description="Disordered" evidence="2">
    <location>
        <begin position="203"/>
        <end position="232"/>
    </location>
</feature>
<dbReference type="EMBL" id="JTDF01007473">
    <property type="protein sequence ID" value="KAF8565001.1"/>
    <property type="molecule type" value="Genomic_DNA"/>
</dbReference>
<feature type="region of interest" description="Disordered" evidence="2">
    <location>
        <begin position="354"/>
        <end position="376"/>
    </location>
</feature>
<gene>
    <name evidence="3" type="ORF">P879_07367</name>
</gene>
<sequence length="704" mass="78407">MDAMEKSHALESSIVSSLFDARQLIWTELSSVISNIKDQFDRSNKERAGDIARLLDENQSLTEVLNRLQEIAEGKEIEIHGLRRQLQSFYAGHPMCSMCTREIKAPTGKCSIETKCYLNDKRSSVRKSYPCPPFVNAVLEARKRGRSDSTFSSALLDASVTPDELSKTKPSRWRLTMDSRPSTKRRCVRASVRAVSTNPDTLVCNMQKSNPDDRDNGKQTSVQDSCDEKPCRQPVESVGKSCTVSPKLCTFPAVEFSPPTEQYDASSAIRNAINHLDLVTCDDTQLDSVISCNAPAIADTTDDQSSITLSVSACQTSKFFFRRAPVAKGRYQRVASQLLNRRLRYGLSTKRRGRLVSGKGHRATSHHLQEKDCTEPNQKRNLSRFNRLDETDADLTLTSNFLESERTEVVSRSPPVSLFPDIIRPSTVQLERDFGISEKHLPSIGGSPTNRSQSLFKRPEVPPPGALGPSFVPSPKHAMTREPFRSASLPVDDVRTKTQLPPISTVHSLTGPQLLTAVSHELGHMAHSTSASTPNASENKENQAVRDLRITLQPSDLKPAGADKDECITNLDVHAVKHVGPSERSKSVRRQLTGHSCAQCKEYYETIGLNSLELANRMQRCSRHRALHGAPPSTPKGFWEIDISDSEHKEDHLVKREVSNKGYGFRRRRPLNFPVCSLSPTSNQPYKEDHKLRDSSNRATSNPA</sequence>
<organism evidence="3 4">
    <name type="scientific">Paragonimus westermani</name>
    <dbReference type="NCBI Taxonomy" id="34504"/>
    <lineage>
        <taxon>Eukaryota</taxon>
        <taxon>Metazoa</taxon>
        <taxon>Spiralia</taxon>
        <taxon>Lophotrochozoa</taxon>
        <taxon>Platyhelminthes</taxon>
        <taxon>Trematoda</taxon>
        <taxon>Digenea</taxon>
        <taxon>Plagiorchiida</taxon>
        <taxon>Troglotremata</taxon>
        <taxon>Troglotrematidae</taxon>
        <taxon>Paragonimus</taxon>
    </lineage>
</organism>
<feature type="region of interest" description="Disordered" evidence="2">
    <location>
        <begin position="674"/>
        <end position="704"/>
    </location>
</feature>
<evidence type="ECO:0000313" key="4">
    <source>
        <dbReference type="Proteomes" id="UP000699462"/>
    </source>
</evidence>
<comment type="caution">
    <text evidence="3">The sequence shown here is derived from an EMBL/GenBank/DDBJ whole genome shotgun (WGS) entry which is preliminary data.</text>
</comment>
<evidence type="ECO:0000313" key="3">
    <source>
        <dbReference type="EMBL" id="KAF8565001.1"/>
    </source>
</evidence>
<dbReference type="AlphaFoldDB" id="A0A8T0DE03"/>
<feature type="coiled-coil region" evidence="1">
    <location>
        <begin position="51"/>
        <end position="85"/>
    </location>
</feature>
<keyword evidence="4" id="KW-1185">Reference proteome</keyword>
<dbReference type="OrthoDB" id="5801062at2759"/>
<feature type="compositionally biased region" description="Basic residues" evidence="2">
    <location>
        <begin position="354"/>
        <end position="365"/>
    </location>
</feature>
<accession>A0A8T0DE03</accession>
<dbReference type="Proteomes" id="UP000699462">
    <property type="component" value="Unassembled WGS sequence"/>
</dbReference>
<evidence type="ECO:0008006" key="5">
    <source>
        <dbReference type="Google" id="ProtNLM"/>
    </source>
</evidence>
<feature type="compositionally biased region" description="Basic and acidic residues" evidence="2">
    <location>
        <begin position="686"/>
        <end position="696"/>
    </location>
</feature>
<evidence type="ECO:0000256" key="1">
    <source>
        <dbReference type="SAM" id="Coils"/>
    </source>
</evidence>
<reference evidence="3 4" key="1">
    <citation type="submission" date="2019-07" db="EMBL/GenBank/DDBJ databases">
        <title>Annotation for the trematode Paragonimus westermani.</title>
        <authorList>
            <person name="Choi Y.-J."/>
        </authorList>
    </citation>
    <scope>NUCLEOTIDE SEQUENCE [LARGE SCALE GENOMIC DNA]</scope>
    <source>
        <strain evidence="3">180907_Pwestermani</strain>
    </source>
</reference>
<keyword evidence="1" id="KW-0175">Coiled coil</keyword>
<feature type="compositionally biased region" description="Basic and acidic residues" evidence="2">
    <location>
        <begin position="367"/>
        <end position="376"/>
    </location>
</feature>
<name>A0A8T0DE03_9TREM</name>
<protein>
    <recommendedName>
        <fullName evidence="5">DNA endonuclease activator Ctp1 C-terminal domain-containing protein</fullName>
    </recommendedName>
</protein>
<evidence type="ECO:0000256" key="2">
    <source>
        <dbReference type="SAM" id="MobiDB-lite"/>
    </source>
</evidence>